<protein>
    <submittedName>
        <fullName evidence="1">Uncharacterized protein</fullName>
    </submittedName>
</protein>
<name>A0A849KJR8_9BURK</name>
<evidence type="ECO:0000313" key="2">
    <source>
        <dbReference type="Proteomes" id="UP000552954"/>
    </source>
</evidence>
<dbReference type="Proteomes" id="UP000552954">
    <property type="component" value="Unassembled WGS sequence"/>
</dbReference>
<organism evidence="1 2">
    <name type="scientific">Ramlibacter montanisoli</name>
    <dbReference type="NCBI Taxonomy" id="2732512"/>
    <lineage>
        <taxon>Bacteria</taxon>
        <taxon>Pseudomonadati</taxon>
        <taxon>Pseudomonadota</taxon>
        <taxon>Betaproteobacteria</taxon>
        <taxon>Burkholderiales</taxon>
        <taxon>Comamonadaceae</taxon>
        <taxon>Ramlibacter</taxon>
    </lineage>
</organism>
<keyword evidence="2" id="KW-1185">Reference proteome</keyword>
<reference evidence="1 2" key="1">
    <citation type="submission" date="2020-05" db="EMBL/GenBank/DDBJ databases">
        <authorList>
            <person name="Khan S.A."/>
            <person name="Jeon C.O."/>
            <person name="Chun B.H."/>
        </authorList>
    </citation>
    <scope>NUCLEOTIDE SEQUENCE [LARGE SCALE GENOMIC DNA]</scope>
    <source>
        <strain evidence="1 2">B156</strain>
    </source>
</reference>
<dbReference type="AlphaFoldDB" id="A0A849KJR8"/>
<sequence>MAPASSRCDHGSGACSSPLASALASIIRPTRPSQMPAGKASMTKKENFAWRARWKKPIPRPAHTMAHAGGWTK</sequence>
<dbReference type="RefSeq" id="WP_171561914.1">
    <property type="nucleotide sequence ID" value="NZ_JABFCS010000001.1"/>
</dbReference>
<accession>A0A849KJR8</accession>
<gene>
    <name evidence="1" type="ORF">HK415_18770</name>
</gene>
<reference evidence="1 2" key="2">
    <citation type="submission" date="2020-06" db="EMBL/GenBank/DDBJ databases">
        <title>Ramlibacter rhizophilus sp. nov., isolated from rhizosphere soil of national flower Mugunghwa from South Korea.</title>
        <authorList>
            <person name="Zheng-Fei Y."/>
            <person name="Huan T."/>
        </authorList>
    </citation>
    <scope>NUCLEOTIDE SEQUENCE [LARGE SCALE GENOMIC DNA]</scope>
    <source>
        <strain evidence="1 2">B156</strain>
    </source>
</reference>
<comment type="caution">
    <text evidence="1">The sequence shown here is derived from an EMBL/GenBank/DDBJ whole genome shotgun (WGS) entry which is preliminary data.</text>
</comment>
<proteinExistence type="predicted"/>
<dbReference type="EMBL" id="JABFCS010000001">
    <property type="protein sequence ID" value="NNU44761.1"/>
    <property type="molecule type" value="Genomic_DNA"/>
</dbReference>
<evidence type="ECO:0000313" key="1">
    <source>
        <dbReference type="EMBL" id="NNU44761.1"/>
    </source>
</evidence>